<feature type="chain" id="PRO_5024977294" evidence="1">
    <location>
        <begin position="21"/>
        <end position="419"/>
    </location>
</feature>
<reference evidence="2" key="1">
    <citation type="submission" date="2018-07" db="EMBL/GenBank/DDBJ databases">
        <authorList>
            <consortium name="Genoscope - CEA"/>
            <person name="William W."/>
        </authorList>
    </citation>
    <scope>NUCLEOTIDE SEQUENCE</scope>
    <source>
        <strain evidence="2">IK1</strain>
    </source>
</reference>
<accession>A0A653AEQ3</accession>
<organism evidence="2">
    <name type="scientific">uncultured Paludibacter sp</name>
    <dbReference type="NCBI Taxonomy" id="497635"/>
    <lineage>
        <taxon>Bacteria</taxon>
        <taxon>Pseudomonadati</taxon>
        <taxon>Bacteroidota</taxon>
        <taxon>Bacteroidia</taxon>
        <taxon>Bacteroidales</taxon>
        <taxon>Paludibacteraceae</taxon>
        <taxon>Paludibacter</taxon>
        <taxon>environmental samples</taxon>
    </lineage>
</organism>
<evidence type="ECO:0000313" key="2">
    <source>
        <dbReference type="EMBL" id="VBB46506.1"/>
    </source>
</evidence>
<feature type="signal peptide" evidence="1">
    <location>
        <begin position="1"/>
        <end position="20"/>
    </location>
</feature>
<dbReference type="Gene3D" id="2.40.160.60">
    <property type="entry name" value="Outer membrane protein transport protein (OMPP1/FadL/TodX)"/>
    <property type="match status" value="1"/>
</dbReference>
<keyword evidence="1" id="KW-0732">Signal</keyword>
<dbReference type="EMBL" id="UPXZ01000033">
    <property type="protein sequence ID" value="VBB46506.1"/>
    <property type="molecule type" value="Genomic_DNA"/>
</dbReference>
<name>A0A653AEQ3_9BACT</name>
<gene>
    <name evidence="2" type="ORF">TRIP_D390103</name>
</gene>
<proteinExistence type="predicted"/>
<protein>
    <submittedName>
        <fullName evidence="2">Putative outer membrane protein</fullName>
    </submittedName>
</protein>
<evidence type="ECO:0000256" key="1">
    <source>
        <dbReference type="SAM" id="SignalP"/>
    </source>
</evidence>
<sequence>MYSKKIFIALVLLISIFQLAVSQNNTNSPYTRFGYGDVTESTPAELRGMGGVSITNYSKNTINPVNPASYSSVDSLTFMFDVATGFRYSRFSDKTGASSNTFNGNLEYITLRLPLGKSWGFSAGLLPYSFSGYAFTQSDSLTMLVYPGEAEKKIGYTQSFIGNGGFYQVYSGLSFRAFNHISLGANVYYMFGDINNYRTLVESNSSSSSTVYNNKIHASDFRLRYGLQLFNTFNKRHTVTLGLIYENKTKLNGSFSETLNDSVLGAVGGSELPQLFGAGLSYNLDDKLTIGMDYKMQSWGNSLFFGHKDSLVNSSSFSLGAEYIPNPRGRKMSERIRYRIGLNTSNPYYKVGTQTLPNNFGLSLGIGIPMRDNFTNKISYINAALEYGKIGSNSMLREDYLKLTISASFNELWFFKRKL</sequence>
<dbReference type="SUPFAM" id="SSF56935">
    <property type="entry name" value="Porins"/>
    <property type="match status" value="1"/>
</dbReference>
<dbReference type="AlphaFoldDB" id="A0A653AEQ3"/>